<sequence>MSRIMASFHSKIAPIFQKYYTEASCRYTRINNGRIGIKGCGRSWRINIEKGRLFKGERGFVVQCCSSSSTSSAEDQRVLRLVGKVGLHEKLEYGNGQFGCSVNKYGWKVKRLVEEDGEMRKVAQAQAFHVPVALFNDLFFEFFQADQVPSGLVYKLRNSPPDRYACLVTELASKTEQEVVEVVDVTTLRDEGVLQHLGGAEEYLYVSGIAILNDFR</sequence>
<proteinExistence type="predicted"/>
<dbReference type="EMBL" id="JARBHA010000018">
    <property type="protein sequence ID" value="KAJ9675983.1"/>
    <property type="molecule type" value="Genomic_DNA"/>
</dbReference>
<evidence type="ECO:0000313" key="1">
    <source>
        <dbReference type="EMBL" id="KAJ9675983.1"/>
    </source>
</evidence>
<keyword evidence="2" id="KW-1185">Reference proteome</keyword>
<reference evidence="1 2" key="1">
    <citation type="journal article" date="2023" name="BMC Biotechnol.">
        <title>Vitis rotundifolia cv Carlos genome sequencing.</title>
        <authorList>
            <person name="Huff M."/>
            <person name="Hulse-Kemp A."/>
            <person name="Scheffler B."/>
            <person name="Youngblood R."/>
            <person name="Simpson S."/>
            <person name="Babiker E."/>
            <person name="Staton M."/>
        </authorList>
    </citation>
    <scope>NUCLEOTIDE SEQUENCE [LARGE SCALE GENOMIC DNA]</scope>
    <source>
        <tissue evidence="1">Leaf</tissue>
    </source>
</reference>
<accession>A0AA39D8P3</accession>
<protein>
    <submittedName>
        <fullName evidence="1">Uncharacterized protein</fullName>
    </submittedName>
</protein>
<organism evidence="1 2">
    <name type="scientific">Vitis rotundifolia</name>
    <name type="common">Muscadine grape</name>
    <dbReference type="NCBI Taxonomy" id="103349"/>
    <lineage>
        <taxon>Eukaryota</taxon>
        <taxon>Viridiplantae</taxon>
        <taxon>Streptophyta</taxon>
        <taxon>Embryophyta</taxon>
        <taxon>Tracheophyta</taxon>
        <taxon>Spermatophyta</taxon>
        <taxon>Magnoliopsida</taxon>
        <taxon>eudicotyledons</taxon>
        <taxon>Gunneridae</taxon>
        <taxon>Pentapetalae</taxon>
        <taxon>rosids</taxon>
        <taxon>Vitales</taxon>
        <taxon>Vitaceae</taxon>
        <taxon>Viteae</taxon>
        <taxon>Vitis</taxon>
    </lineage>
</organism>
<dbReference type="AlphaFoldDB" id="A0AA39D8P3"/>
<evidence type="ECO:0000313" key="2">
    <source>
        <dbReference type="Proteomes" id="UP001168098"/>
    </source>
</evidence>
<gene>
    <name evidence="1" type="ORF">PVL29_024793</name>
</gene>
<dbReference type="Proteomes" id="UP001168098">
    <property type="component" value="Unassembled WGS sequence"/>
</dbReference>
<name>A0AA39D8P3_VITRO</name>
<comment type="caution">
    <text evidence="1">The sequence shown here is derived from an EMBL/GenBank/DDBJ whole genome shotgun (WGS) entry which is preliminary data.</text>
</comment>